<dbReference type="Gene3D" id="3.30.420.10">
    <property type="entry name" value="Ribonuclease H-like superfamily/Ribonuclease H"/>
    <property type="match status" value="1"/>
</dbReference>
<proteinExistence type="predicted"/>
<comment type="caution">
    <text evidence="2">The sequence shown here is derived from an EMBL/GenBank/DDBJ whole genome shotgun (WGS) entry which is preliminary data.</text>
</comment>
<gene>
    <name evidence="2" type="ORF">MGAL_10B009299</name>
</gene>
<dbReference type="InterPro" id="IPR036397">
    <property type="entry name" value="RNaseH_sf"/>
</dbReference>
<dbReference type="PANTHER" id="PTHR47331:SF2">
    <property type="match status" value="1"/>
</dbReference>
<dbReference type="Proteomes" id="UP000596742">
    <property type="component" value="Unassembled WGS sequence"/>
</dbReference>
<dbReference type="OrthoDB" id="6099430at2759"/>
<organism evidence="2 3">
    <name type="scientific">Mytilus galloprovincialis</name>
    <name type="common">Mediterranean mussel</name>
    <dbReference type="NCBI Taxonomy" id="29158"/>
    <lineage>
        <taxon>Eukaryota</taxon>
        <taxon>Metazoa</taxon>
        <taxon>Spiralia</taxon>
        <taxon>Lophotrochozoa</taxon>
        <taxon>Mollusca</taxon>
        <taxon>Bivalvia</taxon>
        <taxon>Autobranchia</taxon>
        <taxon>Pteriomorphia</taxon>
        <taxon>Mytilida</taxon>
        <taxon>Mytiloidea</taxon>
        <taxon>Mytilidae</taxon>
        <taxon>Mytilinae</taxon>
        <taxon>Mytilus</taxon>
    </lineage>
</organism>
<evidence type="ECO:0000313" key="3">
    <source>
        <dbReference type="Proteomes" id="UP000596742"/>
    </source>
</evidence>
<name>A0A8B6BVB5_MYTGA</name>
<dbReference type="AlphaFoldDB" id="A0A8B6BVB5"/>
<accession>A0A8B6BVB5</accession>
<dbReference type="GO" id="GO:0003676">
    <property type="term" value="F:nucleic acid binding"/>
    <property type="evidence" value="ECO:0007669"/>
    <property type="project" value="InterPro"/>
</dbReference>
<dbReference type="EMBL" id="UYJE01000766">
    <property type="protein sequence ID" value="VDH96222.1"/>
    <property type="molecule type" value="Genomic_DNA"/>
</dbReference>
<sequence>MPKMPPFPRSRVSQSIPFASTGLDYLGPIYVKYDGENKKRWVCLFTCFVTRAIHLELLNDMTTEEFLYAFRRFVSIRGAPCNILSDNAAQFKLGSATLDLVWKKVIKCDDVQNYVSNAGIRWTFINGISAMDGRFLRKACWCGDDVNSNINLTPSHFLTLNPNIGIPEIEYDINDQSYSPVESSTDKLLKMWKKGQKLLDSFWTMWRDEYLLSLRERTQTKLKCGRVKSPYAPIVGDVVIIKDNLPRGVWKLGRLVQLIHSNDGEIRSAKVVLSSRKVISRPLNLLYPLEIEEKNKG</sequence>
<dbReference type="InterPro" id="IPR012337">
    <property type="entry name" value="RNaseH-like_sf"/>
</dbReference>
<dbReference type="InterPro" id="IPR040676">
    <property type="entry name" value="DUF5641"/>
</dbReference>
<keyword evidence="3" id="KW-1185">Reference proteome</keyword>
<dbReference type="PANTHER" id="PTHR47331">
    <property type="entry name" value="PHD-TYPE DOMAIN-CONTAINING PROTEIN"/>
    <property type="match status" value="1"/>
</dbReference>
<evidence type="ECO:0000313" key="2">
    <source>
        <dbReference type="EMBL" id="VDH96222.1"/>
    </source>
</evidence>
<dbReference type="Pfam" id="PF18701">
    <property type="entry name" value="DUF5641"/>
    <property type="match status" value="1"/>
</dbReference>
<feature type="domain" description="DUF5641" evidence="1">
    <location>
        <begin position="191"/>
        <end position="288"/>
    </location>
</feature>
<protein>
    <recommendedName>
        <fullName evidence="1">DUF5641 domain-containing protein</fullName>
    </recommendedName>
</protein>
<evidence type="ECO:0000259" key="1">
    <source>
        <dbReference type="Pfam" id="PF18701"/>
    </source>
</evidence>
<dbReference type="SUPFAM" id="SSF53098">
    <property type="entry name" value="Ribonuclease H-like"/>
    <property type="match status" value="1"/>
</dbReference>
<reference evidence="2" key="1">
    <citation type="submission" date="2018-11" db="EMBL/GenBank/DDBJ databases">
        <authorList>
            <person name="Alioto T."/>
            <person name="Alioto T."/>
        </authorList>
    </citation>
    <scope>NUCLEOTIDE SEQUENCE</scope>
</reference>